<dbReference type="EMBL" id="LGIA01000006">
    <property type="protein sequence ID" value="KOH47064.1"/>
    <property type="molecule type" value="Genomic_DNA"/>
</dbReference>
<gene>
    <name evidence="1" type="ORF">NC99_01070</name>
</gene>
<organism evidence="1 2">
    <name type="scientific">Sunxiuqinia dokdonensis</name>
    <dbReference type="NCBI Taxonomy" id="1409788"/>
    <lineage>
        <taxon>Bacteria</taxon>
        <taxon>Pseudomonadati</taxon>
        <taxon>Bacteroidota</taxon>
        <taxon>Bacteroidia</taxon>
        <taxon>Marinilabiliales</taxon>
        <taxon>Prolixibacteraceae</taxon>
        <taxon>Sunxiuqinia</taxon>
    </lineage>
</organism>
<name>A0A0L8VF26_9BACT</name>
<dbReference type="RefSeq" id="WP_053178744.1">
    <property type="nucleotide sequence ID" value="NZ_LGIA01000006.1"/>
</dbReference>
<reference evidence="2" key="1">
    <citation type="submission" date="2015-07" db="EMBL/GenBank/DDBJ databases">
        <title>Genome sequencing of Sunxiuqinia dokdonensis strain SK.</title>
        <authorList>
            <person name="Ahn S."/>
            <person name="Kim B.-C."/>
        </authorList>
    </citation>
    <scope>NUCLEOTIDE SEQUENCE [LARGE SCALE GENOMIC DNA]</scope>
    <source>
        <strain evidence="2">SK</strain>
    </source>
</reference>
<proteinExistence type="predicted"/>
<dbReference type="Proteomes" id="UP000036958">
    <property type="component" value="Unassembled WGS sequence"/>
</dbReference>
<accession>A0A0L8VF26</accession>
<comment type="caution">
    <text evidence="1">The sequence shown here is derived from an EMBL/GenBank/DDBJ whole genome shotgun (WGS) entry which is preliminary data.</text>
</comment>
<protein>
    <submittedName>
        <fullName evidence="1">Uncharacterized protein</fullName>
    </submittedName>
</protein>
<sequence length="75" mass="8743">MKSDIFYENAISLHLERINKVKNFLILSAKEPGIDESEAIYYLSFLVDLEHDLDKWQSDLPIPDTDQEKTTEAEQ</sequence>
<dbReference type="AlphaFoldDB" id="A0A0L8VF26"/>
<keyword evidence="2" id="KW-1185">Reference proteome</keyword>
<evidence type="ECO:0000313" key="2">
    <source>
        <dbReference type="Proteomes" id="UP000036958"/>
    </source>
</evidence>
<dbReference type="STRING" id="1409788.NC99_01070"/>
<evidence type="ECO:0000313" key="1">
    <source>
        <dbReference type="EMBL" id="KOH47064.1"/>
    </source>
</evidence>